<feature type="domain" description="IraD/Gp25-like" evidence="1">
    <location>
        <begin position="28"/>
        <end position="118"/>
    </location>
</feature>
<dbReference type="Gene3D" id="3.10.450.40">
    <property type="match status" value="1"/>
</dbReference>
<dbReference type="Pfam" id="PF04965">
    <property type="entry name" value="GPW_gp25"/>
    <property type="match status" value="1"/>
</dbReference>
<proteinExistence type="predicted"/>
<name>A0A9D1WSP2_9FIRM</name>
<reference evidence="2" key="2">
    <citation type="submission" date="2021-04" db="EMBL/GenBank/DDBJ databases">
        <authorList>
            <person name="Gilroy R."/>
        </authorList>
    </citation>
    <scope>NUCLEOTIDE SEQUENCE</scope>
    <source>
        <strain evidence="2">CHK188-5543</strain>
    </source>
</reference>
<dbReference type="EMBL" id="DXES01000189">
    <property type="protein sequence ID" value="HIX66366.1"/>
    <property type="molecule type" value="Genomic_DNA"/>
</dbReference>
<dbReference type="SUPFAM" id="SSF160719">
    <property type="entry name" value="gpW/gp25-like"/>
    <property type="match status" value="1"/>
</dbReference>
<evidence type="ECO:0000313" key="3">
    <source>
        <dbReference type="Proteomes" id="UP000886800"/>
    </source>
</evidence>
<dbReference type="InterPro" id="IPR007048">
    <property type="entry name" value="IraD/Gp25-like"/>
</dbReference>
<comment type="caution">
    <text evidence="2">The sequence shown here is derived from an EMBL/GenBank/DDBJ whole genome shotgun (WGS) entry which is preliminary data.</text>
</comment>
<dbReference type="AlphaFoldDB" id="A0A9D1WSP2"/>
<gene>
    <name evidence="2" type="ORF">H9736_08975</name>
</gene>
<protein>
    <submittedName>
        <fullName evidence="2">GPW/gp25 family protein</fullName>
    </submittedName>
</protein>
<dbReference type="Proteomes" id="UP000886800">
    <property type="component" value="Unassembled WGS sequence"/>
</dbReference>
<accession>A0A9D1WSP2</accession>
<evidence type="ECO:0000259" key="1">
    <source>
        <dbReference type="Pfam" id="PF04965"/>
    </source>
</evidence>
<organism evidence="2 3">
    <name type="scientific">Candidatus Anaerotruncus excrementipullorum</name>
    <dbReference type="NCBI Taxonomy" id="2838465"/>
    <lineage>
        <taxon>Bacteria</taxon>
        <taxon>Bacillati</taxon>
        <taxon>Bacillota</taxon>
        <taxon>Clostridia</taxon>
        <taxon>Eubacteriales</taxon>
        <taxon>Oscillospiraceae</taxon>
        <taxon>Anaerotruncus</taxon>
    </lineage>
</organism>
<evidence type="ECO:0000313" key="2">
    <source>
        <dbReference type="EMBL" id="HIX66366.1"/>
    </source>
</evidence>
<reference evidence="2" key="1">
    <citation type="journal article" date="2021" name="PeerJ">
        <title>Extensive microbial diversity within the chicken gut microbiome revealed by metagenomics and culture.</title>
        <authorList>
            <person name="Gilroy R."/>
            <person name="Ravi A."/>
            <person name="Getino M."/>
            <person name="Pursley I."/>
            <person name="Horton D.L."/>
            <person name="Alikhan N.F."/>
            <person name="Baker D."/>
            <person name="Gharbi K."/>
            <person name="Hall N."/>
            <person name="Watson M."/>
            <person name="Adriaenssens E.M."/>
            <person name="Foster-Nyarko E."/>
            <person name="Jarju S."/>
            <person name="Secka A."/>
            <person name="Antonio M."/>
            <person name="Oren A."/>
            <person name="Chaudhuri R.R."/>
            <person name="La Ragione R."/>
            <person name="Hildebrand F."/>
            <person name="Pallen M.J."/>
        </authorList>
    </citation>
    <scope>NUCLEOTIDE SEQUENCE</scope>
    <source>
        <strain evidence="2">CHK188-5543</strain>
    </source>
</reference>
<sequence length="135" mass="15054">MGSKEFLGSGLKFPLQVDPRTGKVALSHYEEDIAEAIGIIIHTSQGERVMRPDFGSNVADYIFSPAVHSGMASIAYDVREQLLLQEPRIVDVQVECREEKGNVGGLVINVSYTVRSTNNRYNRVYPFYLTEGAEE</sequence>